<proteinExistence type="predicted"/>
<evidence type="ECO:0000256" key="1">
    <source>
        <dbReference type="SAM" id="SignalP"/>
    </source>
</evidence>
<dbReference type="Proteomes" id="UP000250321">
    <property type="component" value="Unassembled WGS sequence"/>
</dbReference>
<protein>
    <submittedName>
        <fullName evidence="2">Uncharacterized protein</fullName>
    </submittedName>
</protein>
<comment type="caution">
    <text evidence="2">The sequence shown here is derived from an EMBL/GenBank/DDBJ whole genome shotgun (WGS) entry which is preliminary data.</text>
</comment>
<reference evidence="2 3" key="1">
    <citation type="submission" date="2018-02" db="EMBL/GenBank/DDBJ databases">
        <title>Draft genome of wild Prunus yedoensis var. nudiflora.</title>
        <authorList>
            <person name="Baek S."/>
            <person name="Kim J.-H."/>
            <person name="Choi K."/>
            <person name="Kim G.-B."/>
            <person name="Cho A."/>
            <person name="Jang H."/>
            <person name="Shin C.-H."/>
            <person name="Yu H.-J."/>
            <person name="Mun J.-H."/>
        </authorList>
    </citation>
    <scope>NUCLEOTIDE SEQUENCE [LARGE SCALE GENOMIC DNA]</scope>
    <source>
        <strain evidence="3">cv. Jeju island</strain>
        <tissue evidence="2">Leaf</tissue>
    </source>
</reference>
<keyword evidence="3" id="KW-1185">Reference proteome</keyword>
<sequence length="95" mass="10370">MGTVAGTGSSAKHMLCMMIMSVMIIMPTRATAAPSPSAPSPSFVAFQQLKEQVQQQQGADKHRYEAQTSEIVLQDYGIWNPTPYYGRGDMAPIPH</sequence>
<feature type="signal peptide" evidence="1">
    <location>
        <begin position="1"/>
        <end position="32"/>
    </location>
</feature>
<feature type="chain" id="PRO_5016418948" evidence="1">
    <location>
        <begin position="33"/>
        <end position="95"/>
    </location>
</feature>
<dbReference type="AlphaFoldDB" id="A0A314UNT0"/>
<keyword evidence="1" id="KW-0732">Signal</keyword>
<dbReference type="OrthoDB" id="1749326at2759"/>
<evidence type="ECO:0000313" key="3">
    <source>
        <dbReference type="Proteomes" id="UP000250321"/>
    </source>
</evidence>
<gene>
    <name evidence="2" type="ORF">Pyn_11585</name>
</gene>
<evidence type="ECO:0000313" key="2">
    <source>
        <dbReference type="EMBL" id="PQM38568.1"/>
    </source>
</evidence>
<organism evidence="2 3">
    <name type="scientific">Prunus yedoensis var. nudiflora</name>
    <dbReference type="NCBI Taxonomy" id="2094558"/>
    <lineage>
        <taxon>Eukaryota</taxon>
        <taxon>Viridiplantae</taxon>
        <taxon>Streptophyta</taxon>
        <taxon>Embryophyta</taxon>
        <taxon>Tracheophyta</taxon>
        <taxon>Spermatophyta</taxon>
        <taxon>Magnoliopsida</taxon>
        <taxon>eudicotyledons</taxon>
        <taxon>Gunneridae</taxon>
        <taxon>Pentapetalae</taxon>
        <taxon>rosids</taxon>
        <taxon>fabids</taxon>
        <taxon>Rosales</taxon>
        <taxon>Rosaceae</taxon>
        <taxon>Amygdaloideae</taxon>
        <taxon>Amygdaleae</taxon>
        <taxon>Prunus</taxon>
    </lineage>
</organism>
<dbReference type="EMBL" id="PJQY01003302">
    <property type="protein sequence ID" value="PQM38568.1"/>
    <property type="molecule type" value="Genomic_DNA"/>
</dbReference>
<accession>A0A314UNT0</accession>
<name>A0A314UNT0_PRUYE</name>